<evidence type="ECO:0000313" key="4">
    <source>
        <dbReference type="EMBL" id="MFD0855323.1"/>
    </source>
</evidence>
<comment type="caution">
    <text evidence="4">The sequence shown here is derived from an EMBL/GenBank/DDBJ whole genome shotgun (WGS) entry which is preliminary data.</text>
</comment>
<evidence type="ECO:0000256" key="2">
    <source>
        <dbReference type="ARBA" id="ARBA00022729"/>
    </source>
</evidence>
<dbReference type="SUPFAM" id="SSF53822">
    <property type="entry name" value="Periplasmic binding protein-like I"/>
    <property type="match status" value="1"/>
</dbReference>
<gene>
    <name evidence="4" type="ORF">ACFQ07_23990</name>
</gene>
<evidence type="ECO:0000313" key="5">
    <source>
        <dbReference type="Proteomes" id="UP001597083"/>
    </source>
</evidence>
<protein>
    <submittedName>
        <fullName evidence="4">Branched-chain amino acid ABC transporter substrate-binding protein</fullName>
    </submittedName>
</protein>
<proteinExistence type="inferred from homology"/>
<dbReference type="PANTHER" id="PTHR47151:SF2">
    <property type="entry name" value="AMINO ACID BINDING PROTEIN"/>
    <property type="match status" value="1"/>
</dbReference>
<organism evidence="4 5">
    <name type="scientific">Actinomadura adrarensis</name>
    <dbReference type="NCBI Taxonomy" id="1819600"/>
    <lineage>
        <taxon>Bacteria</taxon>
        <taxon>Bacillati</taxon>
        <taxon>Actinomycetota</taxon>
        <taxon>Actinomycetes</taxon>
        <taxon>Streptosporangiales</taxon>
        <taxon>Thermomonosporaceae</taxon>
        <taxon>Actinomadura</taxon>
    </lineage>
</organism>
<keyword evidence="2" id="KW-0732">Signal</keyword>
<feature type="non-terminal residue" evidence="4">
    <location>
        <position position="1"/>
    </location>
</feature>
<dbReference type="Pfam" id="PF13458">
    <property type="entry name" value="Peripla_BP_6"/>
    <property type="match status" value="1"/>
</dbReference>
<reference evidence="5" key="1">
    <citation type="journal article" date="2019" name="Int. J. Syst. Evol. Microbiol.">
        <title>The Global Catalogue of Microorganisms (GCM) 10K type strain sequencing project: providing services to taxonomists for standard genome sequencing and annotation.</title>
        <authorList>
            <consortium name="The Broad Institute Genomics Platform"/>
            <consortium name="The Broad Institute Genome Sequencing Center for Infectious Disease"/>
            <person name="Wu L."/>
            <person name="Ma J."/>
        </authorList>
    </citation>
    <scope>NUCLEOTIDE SEQUENCE [LARGE SCALE GENOMIC DNA]</scope>
    <source>
        <strain evidence="5">JCM 31696</strain>
    </source>
</reference>
<dbReference type="Proteomes" id="UP001597083">
    <property type="component" value="Unassembled WGS sequence"/>
</dbReference>
<dbReference type="CDD" id="cd06342">
    <property type="entry name" value="PBP1_ABC_LIVBP-like"/>
    <property type="match status" value="1"/>
</dbReference>
<accession>A0ABW3CLR0</accession>
<name>A0ABW3CLR0_9ACTN</name>
<dbReference type="InterPro" id="IPR028082">
    <property type="entry name" value="Peripla_BP_I"/>
</dbReference>
<comment type="similarity">
    <text evidence="1">Belongs to the leucine-binding protein family.</text>
</comment>
<dbReference type="InterPro" id="IPR028081">
    <property type="entry name" value="Leu-bd"/>
</dbReference>
<dbReference type="PANTHER" id="PTHR47151">
    <property type="entry name" value="LEU/ILE/VAL-BINDING ABC TRANSPORTER SUBUNIT"/>
    <property type="match status" value="1"/>
</dbReference>
<evidence type="ECO:0000259" key="3">
    <source>
        <dbReference type="Pfam" id="PF13458"/>
    </source>
</evidence>
<dbReference type="Gene3D" id="3.40.50.2300">
    <property type="match status" value="2"/>
</dbReference>
<feature type="domain" description="Leucine-binding protein" evidence="3">
    <location>
        <begin position="3"/>
        <end position="256"/>
    </location>
</feature>
<dbReference type="EMBL" id="JBHTIR010003511">
    <property type="protein sequence ID" value="MFD0855323.1"/>
    <property type="molecule type" value="Genomic_DNA"/>
</dbReference>
<evidence type="ECO:0000256" key="1">
    <source>
        <dbReference type="ARBA" id="ARBA00010062"/>
    </source>
</evidence>
<keyword evidence="5" id="KW-1185">Reference proteome</keyword>
<sequence length="281" mass="29911">APAIPVYGRRNVPFILDASTNPELTEQGGGKVFRTCGRDDRQGLFAARFMAEQLKAKRVAILHDNTTYSKGLADAANASVKQQGAAEVVYFDALQPGQSDYTPVLTKAAAARPDVLYFTGYFAEAGLLVKQHKQLGLDFPLMGGDATTDATVLKTAGKDAEGYLATTAPLAKDLKDAAGFVQAYKAANHNTDPGPFSVYEYDAIKVLVKAIGDAGSTDGQAINKALHAIQGYKGITGEISFDDKGDRQGLVFISVQVKDGAFKGYRSLDTAGKVWQDFATS</sequence>